<gene>
    <name evidence="1" type="ORF">L2E82_10450</name>
</gene>
<proteinExistence type="predicted"/>
<sequence>MVANYIYALFLQLEGAMKALNFHSLIIFAAFLHVFLIIYGEWRFSYVGATEGIFLVRGTKIYSFPLFKTINIAFD</sequence>
<keyword evidence="2" id="KW-1185">Reference proteome</keyword>
<dbReference type="Proteomes" id="UP001055811">
    <property type="component" value="Linkage Group LG02"/>
</dbReference>
<reference evidence="1 2" key="2">
    <citation type="journal article" date="2022" name="Mol. Ecol. Resour.">
        <title>The genomes of chicory, endive, great burdock and yacon provide insights into Asteraceae paleo-polyploidization history and plant inulin production.</title>
        <authorList>
            <person name="Fan W."/>
            <person name="Wang S."/>
            <person name="Wang H."/>
            <person name="Wang A."/>
            <person name="Jiang F."/>
            <person name="Liu H."/>
            <person name="Zhao H."/>
            <person name="Xu D."/>
            <person name="Zhang Y."/>
        </authorList>
    </citation>
    <scope>NUCLEOTIDE SEQUENCE [LARGE SCALE GENOMIC DNA]</scope>
    <source>
        <strain evidence="2">cv. Punajuju</strain>
        <tissue evidence="1">Leaves</tissue>
    </source>
</reference>
<accession>A0ACB9GAK3</accession>
<comment type="caution">
    <text evidence="1">The sequence shown here is derived from an EMBL/GenBank/DDBJ whole genome shotgun (WGS) entry which is preliminary data.</text>
</comment>
<name>A0ACB9GAK3_CICIN</name>
<evidence type="ECO:0000313" key="1">
    <source>
        <dbReference type="EMBL" id="KAI3780469.1"/>
    </source>
</evidence>
<evidence type="ECO:0000313" key="2">
    <source>
        <dbReference type="Proteomes" id="UP001055811"/>
    </source>
</evidence>
<protein>
    <submittedName>
        <fullName evidence="1">Uncharacterized protein</fullName>
    </submittedName>
</protein>
<dbReference type="EMBL" id="CM042010">
    <property type="protein sequence ID" value="KAI3780469.1"/>
    <property type="molecule type" value="Genomic_DNA"/>
</dbReference>
<reference evidence="2" key="1">
    <citation type="journal article" date="2022" name="Mol. Ecol. Resour.">
        <title>The genomes of chicory, endive, great burdock and yacon provide insights into Asteraceae palaeo-polyploidization history and plant inulin production.</title>
        <authorList>
            <person name="Fan W."/>
            <person name="Wang S."/>
            <person name="Wang H."/>
            <person name="Wang A."/>
            <person name="Jiang F."/>
            <person name="Liu H."/>
            <person name="Zhao H."/>
            <person name="Xu D."/>
            <person name="Zhang Y."/>
        </authorList>
    </citation>
    <scope>NUCLEOTIDE SEQUENCE [LARGE SCALE GENOMIC DNA]</scope>
    <source>
        <strain evidence="2">cv. Punajuju</strain>
    </source>
</reference>
<organism evidence="1 2">
    <name type="scientific">Cichorium intybus</name>
    <name type="common">Chicory</name>
    <dbReference type="NCBI Taxonomy" id="13427"/>
    <lineage>
        <taxon>Eukaryota</taxon>
        <taxon>Viridiplantae</taxon>
        <taxon>Streptophyta</taxon>
        <taxon>Embryophyta</taxon>
        <taxon>Tracheophyta</taxon>
        <taxon>Spermatophyta</taxon>
        <taxon>Magnoliopsida</taxon>
        <taxon>eudicotyledons</taxon>
        <taxon>Gunneridae</taxon>
        <taxon>Pentapetalae</taxon>
        <taxon>asterids</taxon>
        <taxon>campanulids</taxon>
        <taxon>Asterales</taxon>
        <taxon>Asteraceae</taxon>
        <taxon>Cichorioideae</taxon>
        <taxon>Cichorieae</taxon>
        <taxon>Cichoriinae</taxon>
        <taxon>Cichorium</taxon>
    </lineage>
</organism>